<dbReference type="AlphaFoldDB" id="A0A3D9CNV3"/>
<protein>
    <submittedName>
        <fullName evidence="1">Uncharacterized protein</fullName>
    </submittedName>
</protein>
<comment type="caution">
    <text evidence="1">The sequence shown here is derived from an EMBL/GenBank/DDBJ whole genome shotgun (WGS) entry which is preliminary data.</text>
</comment>
<reference evidence="1 2" key="1">
    <citation type="journal article" date="2006" name="Int. J. Syst. Evol. Microbiol.">
        <title>Chryseobacterium hispanicum sp. nov., isolated from the drinking water distribution system of Sevilla, Spain.</title>
        <authorList>
            <person name="Gallego V."/>
            <person name="Garcia M.T."/>
            <person name="Ventosa A."/>
        </authorList>
    </citation>
    <scope>NUCLEOTIDE SEQUENCE [LARGE SCALE GENOMIC DNA]</scope>
    <source>
        <strain evidence="1 2">KCTC 22104</strain>
    </source>
</reference>
<evidence type="ECO:0000313" key="1">
    <source>
        <dbReference type="EMBL" id="REC67349.1"/>
    </source>
</evidence>
<evidence type="ECO:0000313" key="2">
    <source>
        <dbReference type="Proteomes" id="UP000256326"/>
    </source>
</evidence>
<dbReference type="EMBL" id="QNUG01000045">
    <property type="protein sequence ID" value="REC67349.1"/>
    <property type="molecule type" value="Genomic_DNA"/>
</dbReference>
<accession>A0A3D9CNV3</accession>
<sequence length="266" mass="30631">MQYRPQLLQDVKLIHKLFTMKNLSKITFILFAFTLLFTACSKSDDDNSLTKDKKLVSIVFPPGSQGKQMVANYRYDDQGRLIEIVQENPYLVTFTFTYMLDGRVEKIKVLKDFFDQKYIDYTFFYESESKIPNRIRYSGAVPTYTADVVNIDNTLFWNNEDGDEFVLEGVNTTNNTFQRLVAGGVTFTPHFNTQLKNGLAAQAVLNIPFAMLQGYEGIIVYFGLQLNSQPIIRLETSDGELYNWQYETDAVGYITKTPGGIEYRYQ</sequence>
<dbReference type="Proteomes" id="UP000256326">
    <property type="component" value="Unassembled WGS sequence"/>
</dbReference>
<name>A0A3D9CNV3_9FLAO</name>
<gene>
    <name evidence="1" type="ORF">DRF58_15370</name>
</gene>
<proteinExistence type="predicted"/>
<keyword evidence="2" id="KW-1185">Reference proteome</keyword>
<organism evidence="1 2">
    <name type="scientific">Epilithonimonas hispanica</name>
    <dbReference type="NCBI Taxonomy" id="358687"/>
    <lineage>
        <taxon>Bacteria</taxon>
        <taxon>Pseudomonadati</taxon>
        <taxon>Bacteroidota</taxon>
        <taxon>Flavobacteriia</taxon>
        <taxon>Flavobacteriales</taxon>
        <taxon>Weeksellaceae</taxon>
        <taxon>Chryseobacterium group</taxon>
        <taxon>Epilithonimonas</taxon>
    </lineage>
</organism>